<dbReference type="Gene3D" id="3.40.50.11010">
    <property type="match status" value="1"/>
</dbReference>
<gene>
    <name evidence="1" type="ORF">LX99_01238</name>
</gene>
<dbReference type="AlphaFoldDB" id="A0A316HE61"/>
<dbReference type="Proteomes" id="UP000245678">
    <property type="component" value="Unassembled WGS sequence"/>
</dbReference>
<dbReference type="GO" id="GO:0016740">
    <property type="term" value="F:transferase activity"/>
    <property type="evidence" value="ECO:0007669"/>
    <property type="project" value="UniProtKB-KW"/>
</dbReference>
<dbReference type="Pfam" id="PF13692">
    <property type="entry name" value="Glyco_trans_1_4"/>
    <property type="match status" value="1"/>
</dbReference>
<dbReference type="RefSeq" id="WP_109607072.1">
    <property type="nucleotide sequence ID" value="NZ_QGHA01000002.1"/>
</dbReference>
<organism evidence="1 2">
    <name type="scientific">Mucilaginibacter oryzae</name>
    <dbReference type="NCBI Taxonomy" id="468058"/>
    <lineage>
        <taxon>Bacteria</taxon>
        <taxon>Pseudomonadati</taxon>
        <taxon>Bacteroidota</taxon>
        <taxon>Sphingobacteriia</taxon>
        <taxon>Sphingobacteriales</taxon>
        <taxon>Sphingobacteriaceae</taxon>
        <taxon>Mucilaginibacter</taxon>
    </lineage>
</organism>
<dbReference type="Gene3D" id="3.40.50.2000">
    <property type="entry name" value="Glycogen Phosphorylase B"/>
    <property type="match status" value="1"/>
</dbReference>
<keyword evidence="1" id="KW-0808">Transferase</keyword>
<accession>A0A316HE61</accession>
<evidence type="ECO:0000313" key="2">
    <source>
        <dbReference type="Proteomes" id="UP000245678"/>
    </source>
</evidence>
<evidence type="ECO:0000313" key="1">
    <source>
        <dbReference type="EMBL" id="PWK78786.1"/>
    </source>
</evidence>
<dbReference type="SUPFAM" id="SSF53756">
    <property type="entry name" value="UDP-Glycosyltransferase/glycogen phosphorylase"/>
    <property type="match status" value="1"/>
</dbReference>
<dbReference type="EMBL" id="QGHA01000002">
    <property type="protein sequence ID" value="PWK78786.1"/>
    <property type="molecule type" value="Genomic_DNA"/>
</dbReference>
<reference evidence="1 2" key="1">
    <citation type="submission" date="2018-05" db="EMBL/GenBank/DDBJ databases">
        <title>Genomic Encyclopedia of Archaeal and Bacterial Type Strains, Phase II (KMG-II): from individual species to whole genera.</title>
        <authorList>
            <person name="Goeker M."/>
        </authorList>
    </citation>
    <scope>NUCLEOTIDE SEQUENCE [LARGE SCALE GENOMIC DNA]</scope>
    <source>
        <strain evidence="1 2">DSM 19975</strain>
    </source>
</reference>
<comment type="caution">
    <text evidence="1">The sequence shown here is derived from an EMBL/GenBank/DDBJ whole genome shotgun (WGS) entry which is preliminary data.</text>
</comment>
<protein>
    <submittedName>
        <fullName evidence="1">Glycosyltransferase involved in cell wall biosynthesis</fullName>
    </submittedName>
</protein>
<sequence length="405" mass="46396">MELKNRHIVIFSQMQFDSRLESTNYTMAKHLAKDNYVYYVDRPYTWKDYVQFKDTPGYQARKPHFFSSADSFIQTDIPNLKIIISPPVPSINSLPEGKIYRLALKVNEWIVANRLNKVIKNLGITDYIFINSYAFYYPTMHRLLKLQPLLKVYHCVDPLIEEYQTRHGLISEDLLVKDMDMVICTSKELTNIKAKLNPVCYFVPNAANISHSQKALDPQLPVAEILADVAKPIIGYFGNIERRIDYDLLTDLLKQNPDKNFVFVGPVDIDYENNPAFNAPNIFKKGSVPYNDLPAVLKGFDVAIIPFKKDDVSSSIFPLKLFEYLGSGRPVVITDFNADLEEFTGDTVHICKNAGEFTAAINLSLNDTPWLQQKRLNVAAQNTWEHRIKEIKDLLATNLNNKHKG</sequence>
<proteinExistence type="predicted"/>
<keyword evidence="2" id="KW-1185">Reference proteome</keyword>
<name>A0A316HE61_9SPHI</name>